<sequence length="249" mass="28638">MMTQTVRPTQIDLASILAQSNPTIDLRLQAYEASTRNFLKAVSNYGNRGIAEITKRKERQALERKKLAEKMAAVESETNQCKVKEIELVAALEREQEEKRDAEQSVATYRRQLASLREKVASIDVEIEQYRAVTANLRREKNKERSTLNAHAAYASPELKTCEQRLRCVVEGIEKDQLLVRFSHVDKSAFQREFSFVLDVSARAYRVLTSTPLLPTLPIYVEELNESRDVYAFIKKVRRAFEDLVLQGR</sequence>
<keyword evidence="13" id="KW-1185">Reference proteome</keyword>
<organism evidence="12 13">
    <name type="scientific">Piloderma croceum (strain F 1598)</name>
    <dbReference type="NCBI Taxonomy" id="765440"/>
    <lineage>
        <taxon>Eukaryota</taxon>
        <taxon>Fungi</taxon>
        <taxon>Dikarya</taxon>
        <taxon>Basidiomycota</taxon>
        <taxon>Agaricomycotina</taxon>
        <taxon>Agaricomycetes</taxon>
        <taxon>Agaricomycetidae</taxon>
        <taxon>Atheliales</taxon>
        <taxon>Atheliaceae</taxon>
        <taxon>Piloderma</taxon>
    </lineage>
</organism>
<dbReference type="GO" id="GO:0031262">
    <property type="term" value="C:Ndc80 complex"/>
    <property type="evidence" value="ECO:0007669"/>
    <property type="project" value="InterPro"/>
</dbReference>
<evidence type="ECO:0000256" key="9">
    <source>
        <dbReference type="RuleBase" id="RU367150"/>
    </source>
</evidence>
<keyword evidence="2 9" id="KW-0158">Chromosome</keyword>
<evidence type="ECO:0000256" key="4">
    <source>
        <dbReference type="ARBA" id="ARBA00022776"/>
    </source>
</evidence>
<evidence type="ECO:0000256" key="10">
    <source>
        <dbReference type="SAM" id="Coils"/>
    </source>
</evidence>
<comment type="subcellular location">
    <subcellularLocation>
        <location evidence="9">Nucleus</location>
    </subcellularLocation>
    <subcellularLocation>
        <location evidence="9">Chromosome</location>
        <location evidence="9">Centromere</location>
        <location evidence="9">Kinetochore</location>
    </subcellularLocation>
</comment>
<dbReference type="FunCoup" id="A0A0C3FRG2">
    <property type="interactions" value="124"/>
</dbReference>
<dbReference type="Pfam" id="PF08234">
    <property type="entry name" value="Spindle_Spc25"/>
    <property type="match status" value="1"/>
</dbReference>
<evidence type="ECO:0000256" key="8">
    <source>
        <dbReference type="ARBA" id="ARBA00023328"/>
    </source>
</evidence>
<dbReference type="GO" id="GO:0005634">
    <property type="term" value="C:nucleus"/>
    <property type="evidence" value="ECO:0007669"/>
    <property type="project" value="UniProtKB-SubCell"/>
</dbReference>
<comment type="function">
    <text evidence="9">Acts as a component of the essential kinetochore-associated NDC80 complex, which is required for chromosome segregation and spindle checkpoint activity.</text>
</comment>
<evidence type="ECO:0000256" key="1">
    <source>
        <dbReference type="ARBA" id="ARBA00006379"/>
    </source>
</evidence>
<protein>
    <recommendedName>
        <fullName evidence="9">Kinetochore protein SPC25</fullName>
    </recommendedName>
</protein>
<evidence type="ECO:0000256" key="2">
    <source>
        <dbReference type="ARBA" id="ARBA00022454"/>
    </source>
</evidence>
<reference evidence="13" key="2">
    <citation type="submission" date="2015-01" db="EMBL/GenBank/DDBJ databases">
        <title>Evolutionary Origins and Diversification of the Mycorrhizal Mutualists.</title>
        <authorList>
            <consortium name="DOE Joint Genome Institute"/>
            <consortium name="Mycorrhizal Genomics Consortium"/>
            <person name="Kohler A."/>
            <person name="Kuo A."/>
            <person name="Nagy L.G."/>
            <person name="Floudas D."/>
            <person name="Copeland A."/>
            <person name="Barry K.W."/>
            <person name="Cichocki N."/>
            <person name="Veneault-Fourrey C."/>
            <person name="LaButti K."/>
            <person name="Lindquist E.A."/>
            <person name="Lipzen A."/>
            <person name="Lundell T."/>
            <person name="Morin E."/>
            <person name="Murat C."/>
            <person name="Riley R."/>
            <person name="Ohm R."/>
            <person name="Sun H."/>
            <person name="Tunlid A."/>
            <person name="Henrissat B."/>
            <person name="Grigoriev I.V."/>
            <person name="Hibbett D.S."/>
            <person name="Martin F."/>
        </authorList>
    </citation>
    <scope>NUCLEOTIDE SEQUENCE [LARGE SCALE GENOMIC DNA]</scope>
    <source>
        <strain evidence="13">F 1598</strain>
    </source>
</reference>
<evidence type="ECO:0000313" key="12">
    <source>
        <dbReference type="EMBL" id="KIM81701.1"/>
    </source>
</evidence>
<evidence type="ECO:0000256" key="3">
    <source>
        <dbReference type="ARBA" id="ARBA00022618"/>
    </source>
</evidence>
<dbReference type="STRING" id="765440.A0A0C3FRG2"/>
<keyword evidence="3 9" id="KW-0132">Cell division</keyword>
<feature type="domain" description="Chromosome segregation protein Spc25 C-terminal" evidence="11">
    <location>
        <begin position="173"/>
        <end position="241"/>
    </location>
</feature>
<keyword evidence="6 10" id="KW-0175">Coiled coil</keyword>
<dbReference type="GO" id="GO:0051301">
    <property type="term" value="P:cell division"/>
    <property type="evidence" value="ECO:0007669"/>
    <property type="project" value="UniProtKB-UniRule"/>
</dbReference>
<keyword evidence="9" id="KW-0539">Nucleus</keyword>
<dbReference type="EMBL" id="KN832997">
    <property type="protein sequence ID" value="KIM81701.1"/>
    <property type="molecule type" value="Genomic_DNA"/>
</dbReference>
<dbReference type="InterPro" id="IPR045143">
    <property type="entry name" value="Spc25"/>
</dbReference>
<dbReference type="Gene3D" id="3.30.457.50">
    <property type="entry name" value="Chromosome segregation protein Spc25"/>
    <property type="match status" value="1"/>
</dbReference>
<keyword evidence="7 9" id="KW-0131">Cell cycle</keyword>
<evidence type="ECO:0000256" key="5">
    <source>
        <dbReference type="ARBA" id="ARBA00022838"/>
    </source>
</evidence>
<gene>
    <name evidence="12" type="ORF">PILCRDRAFT_821044</name>
</gene>
<feature type="coiled-coil region" evidence="10">
    <location>
        <begin position="50"/>
        <end position="133"/>
    </location>
</feature>
<dbReference type="OrthoDB" id="4056921at2759"/>
<keyword evidence="8 9" id="KW-0137">Centromere</keyword>
<reference evidence="12 13" key="1">
    <citation type="submission" date="2014-04" db="EMBL/GenBank/DDBJ databases">
        <authorList>
            <consortium name="DOE Joint Genome Institute"/>
            <person name="Kuo A."/>
            <person name="Tarkka M."/>
            <person name="Buscot F."/>
            <person name="Kohler A."/>
            <person name="Nagy L.G."/>
            <person name="Floudas D."/>
            <person name="Copeland A."/>
            <person name="Barry K.W."/>
            <person name="Cichocki N."/>
            <person name="Veneault-Fourrey C."/>
            <person name="LaButti K."/>
            <person name="Lindquist E.A."/>
            <person name="Lipzen A."/>
            <person name="Lundell T."/>
            <person name="Morin E."/>
            <person name="Murat C."/>
            <person name="Sun H."/>
            <person name="Tunlid A."/>
            <person name="Henrissat B."/>
            <person name="Grigoriev I.V."/>
            <person name="Hibbett D.S."/>
            <person name="Martin F."/>
            <person name="Nordberg H.P."/>
            <person name="Cantor M.N."/>
            <person name="Hua S.X."/>
        </authorList>
    </citation>
    <scope>NUCLEOTIDE SEQUENCE [LARGE SCALE GENOMIC DNA]</scope>
    <source>
        <strain evidence="12 13">F 1598</strain>
    </source>
</reference>
<dbReference type="PANTHER" id="PTHR14281">
    <property type="entry name" value="KINETOCHORE PROTEIN SPC25-RELATED"/>
    <property type="match status" value="1"/>
</dbReference>
<name>A0A0C3FRG2_PILCF</name>
<evidence type="ECO:0000259" key="11">
    <source>
        <dbReference type="Pfam" id="PF08234"/>
    </source>
</evidence>
<accession>A0A0C3FRG2</accession>
<dbReference type="InterPro" id="IPR013255">
    <property type="entry name" value="Spc25_C"/>
</dbReference>
<evidence type="ECO:0000256" key="6">
    <source>
        <dbReference type="ARBA" id="ARBA00023054"/>
    </source>
</evidence>
<dbReference type="AlphaFoldDB" id="A0A0C3FRG2"/>
<keyword evidence="4 9" id="KW-0498">Mitosis</keyword>
<dbReference type="CDD" id="cd23784">
    <property type="entry name" value="RWD_Spc25"/>
    <property type="match status" value="1"/>
</dbReference>
<dbReference type="HOGENOM" id="CLU_093947_0_0_1"/>
<evidence type="ECO:0000313" key="13">
    <source>
        <dbReference type="Proteomes" id="UP000054166"/>
    </source>
</evidence>
<dbReference type="PANTHER" id="PTHR14281:SF0">
    <property type="entry name" value="KINETOCHORE PROTEIN SPC25"/>
    <property type="match status" value="1"/>
</dbReference>
<comment type="subunit">
    <text evidence="9">Component of the NDC80 complex.</text>
</comment>
<keyword evidence="5 9" id="KW-0995">Kinetochore</keyword>
<evidence type="ECO:0000256" key="7">
    <source>
        <dbReference type="ARBA" id="ARBA00023306"/>
    </source>
</evidence>
<dbReference type="InParanoid" id="A0A0C3FRG2"/>
<dbReference type="Proteomes" id="UP000054166">
    <property type="component" value="Unassembled WGS sequence"/>
</dbReference>
<comment type="similarity">
    <text evidence="1 9">Belongs to the SPC25 family.</text>
</comment>
<dbReference type="GO" id="GO:0007059">
    <property type="term" value="P:chromosome segregation"/>
    <property type="evidence" value="ECO:0007669"/>
    <property type="project" value="InterPro"/>
</dbReference>
<proteinExistence type="inferred from homology"/>